<evidence type="ECO:0000313" key="2">
    <source>
        <dbReference type="EMBL" id="AIS51714.1"/>
    </source>
</evidence>
<protein>
    <recommendedName>
        <fullName evidence="5">DUF2149 domain-containing protein</fullName>
    </recommendedName>
</protein>
<evidence type="ECO:0000313" key="3">
    <source>
        <dbReference type="EMBL" id="AIS52804.1"/>
    </source>
</evidence>
<dbReference type="OrthoDB" id="8756620at2"/>
<keyword evidence="4" id="KW-1185">Reference proteome</keyword>
<dbReference type="STRING" id="2325.TKV_c05150"/>
<dbReference type="EMBL" id="CP009170">
    <property type="protein sequence ID" value="AIS51714.1"/>
    <property type="molecule type" value="Genomic_DNA"/>
</dbReference>
<reference evidence="3" key="1">
    <citation type="journal article" date="2014" name="BMC Genomics">
        <title>A genome-guided analysis of energy conservation in the thermophilic, cytochrome-free acetogenic bacterium Thermoanaerobacter kivui.</title>
        <authorList>
            <person name="Hess V."/>
            <person name="Poehlein A."/>
            <person name="Weghoff M.C."/>
            <person name="Daniel R."/>
            <person name="Muller V."/>
        </authorList>
    </citation>
    <scope>NUCLEOTIDE SEQUENCE</scope>
    <source>
        <strain evidence="3">DSM 2030</strain>
    </source>
</reference>
<dbReference type="KEGG" id="tki:TKV_c16500"/>
<accession>A0A097ASL7</accession>
<keyword evidence="1" id="KW-0472">Membrane</keyword>
<feature type="transmembrane region" description="Helical" evidence="1">
    <location>
        <begin position="20"/>
        <end position="44"/>
    </location>
</feature>
<evidence type="ECO:0008006" key="5">
    <source>
        <dbReference type="Google" id="ProtNLM"/>
    </source>
</evidence>
<gene>
    <name evidence="2" type="ORF">TKV_c05150</name>
    <name evidence="3" type="ORF">TKV_c16500</name>
</gene>
<keyword evidence="1" id="KW-1133">Transmembrane helix</keyword>
<dbReference type="HOGENOM" id="CLU_158570_0_0_9"/>
<evidence type="ECO:0000313" key="4">
    <source>
        <dbReference type="Proteomes" id="UP000029669"/>
    </source>
</evidence>
<dbReference type="AlphaFoldDB" id="A0A097ASL7"/>
<dbReference type="Proteomes" id="UP000029669">
    <property type="component" value="Chromosome"/>
</dbReference>
<organism evidence="3 4">
    <name type="scientific">Thermoanaerobacter kivui</name>
    <name type="common">Acetogenium kivui</name>
    <dbReference type="NCBI Taxonomy" id="2325"/>
    <lineage>
        <taxon>Bacteria</taxon>
        <taxon>Bacillati</taxon>
        <taxon>Bacillota</taxon>
        <taxon>Clostridia</taxon>
        <taxon>Thermoanaerobacterales</taxon>
        <taxon>Thermoanaerobacteraceae</taxon>
        <taxon>Thermoanaerobacter</taxon>
    </lineage>
</organism>
<dbReference type="RefSeq" id="WP_049684624.1">
    <property type="nucleotide sequence ID" value="NZ_CP009170.1"/>
</dbReference>
<evidence type="ECO:0000256" key="1">
    <source>
        <dbReference type="SAM" id="Phobius"/>
    </source>
</evidence>
<sequence>MKRKTSNLSRLEAESEEFNPMTYVVNLADLMLVFACGLIISLMLNGNPGKIVGKIVQIKEITNQSENIKGQAIEGKGDLEKLGEAYKDNKTGKIYIITK</sequence>
<proteinExistence type="predicted"/>
<dbReference type="KEGG" id="tki:TKV_c05150"/>
<name>A0A097ASL7_THEKI</name>
<reference evidence="4" key="2">
    <citation type="journal article" date="2015" name="Genome Announc.">
        <title>Whole-Genome Sequences of 80 Environmental and Clinical Isolates of Burkholderia pseudomallei.</title>
        <authorList>
            <person name="Johnson S.L."/>
            <person name="Baker A.L."/>
            <person name="Chain P.S."/>
            <person name="Currie B.J."/>
            <person name="Daligault H.E."/>
            <person name="Davenport K.W."/>
            <person name="Davis C.B."/>
            <person name="Inglis T.J."/>
            <person name="Kaestli M."/>
            <person name="Koren S."/>
            <person name="Mayo M."/>
            <person name="Merritt A.J."/>
            <person name="Price E.P."/>
            <person name="Sarovich D.S."/>
            <person name="Warner J."/>
            <person name="Rosovitz M.J."/>
        </authorList>
    </citation>
    <scope>NUCLEOTIDE SEQUENCE [LARGE SCALE GENOMIC DNA]</scope>
    <source>
        <strain evidence="4">DSM 2030</strain>
    </source>
</reference>
<keyword evidence="1" id="KW-0812">Transmembrane</keyword>
<dbReference type="EMBL" id="CP009170">
    <property type="protein sequence ID" value="AIS52804.1"/>
    <property type="molecule type" value="Genomic_DNA"/>
</dbReference>
<dbReference type="eggNOG" id="COG4744">
    <property type="taxonomic scope" value="Bacteria"/>
</dbReference>